<dbReference type="GeneID" id="90039099"/>
<name>A0ABR1EZD6_9ASCO</name>
<gene>
    <name evidence="1" type="ORF">BZA70DRAFT_284324</name>
</gene>
<evidence type="ECO:0000313" key="2">
    <source>
        <dbReference type="Proteomes" id="UP001498771"/>
    </source>
</evidence>
<proteinExistence type="predicted"/>
<dbReference type="Proteomes" id="UP001498771">
    <property type="component" value="Unassembled WGS sequence"/>
</dbReference>
<comment type="caution">
    <text evidence="1">The sequence shown here is derived from an EMBL/GenBank/DDBJ whole genome shotgun (WGS) entry which is preliminary data.</text>
</comment>
<dbReference type="RefSeq" id="XP_064765958.1">
    <property type="nucleotide sequence ID" value="XM_064913587.1"/>
</dbReference>
<protein>
    <submittedName>
        <fullName evidence="1">Uncharacterized protein</fullName>
    </submittedName>
</protein>
<accession>A0ABR1EZD6</accession>
<evidence type="ECO:0000313" key="1">
    <source>
        <dbReference type="EMBL" id="KAK7202925.1"/>
    </source>
</evidence>
<keyword evidence="2" id="KW-1185">Reference proteome</keyword>
<dbReference type="EMBL" id="JBBJBU010000014">
    <property type="protein sequence ID" value="KAK7202925.1"/>
    <property type="molecule type" value="Genomic_DNA"/>
</dbReference>
<sequence>MHLVTVRSTASDFERESLLASLARLIPASSLPGSPSNPEDCPLFVLVGLRTADDDNDNDSPTLPQPFSFRGLSPRALARLRRPPCLSIPSIPSLRAALAADPIFSARDIVFVNLIGAHLASKDAHLASAKALFDSLCLLINFILLPAKRSNPQPPPDETPDLASFEATGRKVYLIEREELLAPDFTLSVADDSDRSILLLDLIRRFVRVP</sequence>
<organism evidence="1 2">
    <name type="scientific">Myxozyma melibiosi</name>
    <dbReference type="NCBI Taxonomy" id="54550"/>
    <lineage>
        <taxon>Eukaryota</taxon>
        <taxon>Fungi</taxon>
        <taxon>Dikarya</taxon>
        <taxon>Ascomycota</taxon>
        <taxon>Saccharomycotina</taxon>
        <taxon>Lipomycetes</taxon>
        <taxon>Lipomycetales</taxon>
        <taxon>Lipomycetaceae</taxon>
        <taxon>Myxozyma</taxon>
    </lineage>
</organism>
<reference evidence="1 2" key="1">
    <citation type="submission" date="2024-03" db="EMBL/GenBank/DDBJ databases">
        <title>Genome-scale model development and genomic sequencing of the oleaginous clade Lipomyces.</title>
        <authorList>
            <consortium name="Lawrence Berkeley National Laboratory"/>
            <person name="Czajka J.J."/>
            <person name="Han Y."/>
            <person name="Kim J."/>
            <person name="Mondo S.J."/>
            <person name="Hofstad B.A."/>
            <person name="Robles A."/>
            <person name="Haridas S."/>
            <person name="Riley R."/>
            <person name="LaButti K."/>
            <person name="Pangilinan J."/>
            <person name="Andreopoulos W."/>
            <person name="Lipzen A."/>
            <person name="Yan J."/>
            <person name="Wang M."/>
            <person name="Ng V."/>
            <person name="Grigoriev I.V."/>
            <person name="Spatafora J.W."/>
            <person name="Magnuson J.K."/>
            <person name="Baker S.E."/>
            <person name="Pomraning K.R."/>
        </authorList>
    </citation>
    <scope>NUCLEOTIDE SEQUENCE [LARGE SCALE GENOMIC DNA]</scope>
    <source>
        <strain evidence="1 2">Phaff 52-87</strain>
    </source>
</reference>